<dbReference type="AlphaFoldDB" id="A0A8K0UP05"/>
<comment type="cofactor">
    <cofactor evidence="1 8">
        <name>FAD</name>
        <dbReference type="ChEBI" id="CHEBI:57692"/>
    </cofactor>
</comment>
<name>A0A8K0UP05_9AGAR</name>
<evidence type="ECO:0000256" key="5">
    <source>
        <dbReference type="ARBA" id="ARBA00022827"/>
    </source>
</evidence>
<evidence type="ECO:0000256" key="2">
    <source>
        <dbReference type="ARBA" id="ARBA00010790"/>
    </source>
</evidence>
<evidence type="ECO:0000256" key="7">
    <source>
        <dbReference type="ARBA" id="ARBA00023180"/>
    </source>
</evidence>
<dbReference type="InterPro" id="IPR007867">
    <property type="entry name" value="GMC_OxRtase_C"/>
</dbReference>
<dbReference type="SUPFAM" id="SSF54373">
    <property type="entry name" value="FAD-linked reductases, C-terminal domain"/>
    <property type="match status" value="1"/>
</dbReference>
<accession>A0A8K0UP05</accession>
<dbReference type="Gene3D" id="3.50.50.60">
    <property type="entry name" value="FAD/NAD(P)-binding domain"/>
    <property type="match status" value="1"/>
</dbReference>
<keyword evidence="11" id="KW-1185">Reference proteome</keyword>
<dbReference type="Pfam" id="PF00732">
    <property type="entry name" value="GMC_oxred_N"/>
    <property type="match status" value="1"/>
</dbReference>
<dbReference type="PIRSF" id="PIRSF000137">
    <property type="entry name" value="Alcohol_oxidase"/>
    <property type="match status" value="1"/>
</dbReference>
<evidence type="ECO:0000256" key="8">
    <source>
        <dbReference type="PIRSR" id="PIRSR000137-2"/>
    </source>
</evidence>
<evidence type="ECO:0000256" key="6">
    <source>
        <dbReference type="ARBA" id="ARBA00023002"/>
    </source>
</evidence>
<evidence type="ECO:0000313" key="10">
    <source>
        <dbReference type="EMBL" id="KAH8100200.1"/>
    </source>
</evidence>
<feature type="binding site" evidence="8">
    <location>
        <begin position="103"/>
        <end position="106"/>
    </location>
    <ligand>
        <name>FAD</name>
        <dbReference type="ChEBI" id="CHEBI:57692"/>
    </ligand>
</feature>
<organism evidence="10 11">
    <name type="scientific">Cristinia sonorae</name>
    <dbReference type="NCBI Taxonomy" id="1940300"/>
    <lineage>
        <taxon>Eukaryota</taxon>
        <taxon>Fungi</taxon>
        <taxon>Dikarya</taxon>
        <taxon>Basidiomycota</taxon>
        <taxon>Agaricomycotina</taxon>
        <taxon>Agaricomycetes</taxon>
        <taxon>Agaricomycetidae</taxon>
        <taxon>Agaricales</taxon>
        <taxon>Pleurotineae</taxon>
        <taxon>Stephanosporaceae</taxon>
        <taxon>Cristinia</taxon>
    </lineage>
</organism>
<evidence type="ECO:0000256" key="3">
    <source>
        <dbReference type="ARBA" id="ARBA00022630"/>
    </source>
</evidence>
<dbReference type="SUPFAM" id="SSF51905">
    <property type="entry name" value="FAD/NAD(P)-binding domain"/>
    <property type="match status" value="1"/>
</dbReference>
<evidence type="ECO:0000259" key="9">
    <source>
        <dbReference type="PROSITE" id="PS00624"/>
    </source>
</evidence>
<reference evidence="10" key="1">
    <citation type="journal article" date="2021" name="New Phytol.">
        <title>Evolutionary innovations through gain and loss of genes in the ectomycorrhizal Boletales.</title>
        <authorList>
            <person name="Wu G."/>
            <person name="Miyauchi S."/>
            <person name="Morin E."/>
            <person name="Kuo A."/>
            <person name="Drula E."/>
            <person name="Varga T."/>
            <person name="Kohler A."/>
            <person name="Feng B."/>
            <person name="Cao Y."/>
            <person name="Lipzen A."/>
            <person name="Daum C."/>
            <person name="Hundley H."/>
            <person name="Pangilinan J."/>
            <person name="Johnson J."/>
            <person name="Barry K."/>
            <person name="LaButti K."/>
            <person name="Ng V."/>
            <person name="Ahrendt S."/>
            <person name="Min B."/>
            <person name="Choi I.G."/>
            <person name="Park H."/>
            <person name="Plett J.M."/>
            <person name="Magnuson J."/>
            <person name="Spatafora J.W."/>
            <person name="Nagy L.G."/>
            <person name="Henrissat B."/>
            <person name="Grigoriev I.V."/>
            <person name="Yang Z.L."/>
            <person name="Xu J."/>
            <person name="Martin F.M."/>
        </authorList>
    </citation>
    <scope>NUCLEOTIDE SEQUENCE</scope>
    <source>
        <strain evidence="10">KKN 215</strain>
    </source>
</reference>
<dbReference type="InterPro" id="IPR012132">
    <property type="entry name" value="GMC_OxRdtase"/>
</dbReference>
<dbReference type="PROSITE" id="PS00624">
    <property type="entry name" value="GMC_OXRED_2"/>
    <property type="match status" value="1"/>
</dbReference>
<proteinExistence type="inferred from homology"/>
<dbReference type="InterPro" id="IPR000172">
    <property type="entry name" value="GMC_OxRdtase_N"/>
</dbReference>
<sequence length="611" mass="65865">MPALSTGDELAAAKLDCLVVGGGTAGLVVAARLTEDPSVTVGVLEAGGYHKDEPKVRIPGLMGAALTDPNLDWGFLTEPQKYLGGRPIYQPRGKGLGGSSALNFMVLARPARAELDSWEELGNEGWNWDSTLHYMKKSETLDPVKLSKADAELYAAIPDLLSHGTDGPIHASFPPYITPVHTSLLDAFEKLGLSRNNETNAGDCVGGYLTTNAVDSKTGTRSYSASGYFEPNISRPNLLVLTGAHATKVVFEASGELQRAVGVEFVKDGKAFNVPVAREIILSAGSIQTPQLLELSGVGDRDILSSHGINTIIDLPGVGENLQDHGTVQVVVEVDGRLDTTEIYQDPHLLSKHEELYKEQKGMLAGVPSSFLSFIPANLLGTREDIKYWEEQATLSASAPEVFEKTKAEVKRGIQAGYDAMRKFVDNPKVPKAQILLYNGHFPIPGLPIDSTKRFLSLVNVYSHPYSRGTVHIKSSSPFDQPAINPNYFANPAEPDVLLKVIRLSLNVFKTPPFKDLVVKRIFPAFSDEASDEEIKEAIIGAADTLFHPVGTCSMMSKELGGVVDNKLLVYGTSNLRVIDASVFPLLLSANTQSVTYAVAEKGADVIKGLI</sequence>
<keyword evidence="6" id="KW-0560">Oxidoreductase</keyword>
<dbReference type="Pfam" id="PF05199">
    <property type="entry name" value="GMC_oxred_C"/>
    <property type="match status" value="1"/>
</dbReference>
<evidence type="ECO:0000256" key="4">
    <source>
        <dbReference type="ARBA" id="ARBA00022729"/>
    </source>
</evidence>
<feature type="domain" description="Glucose-methanol-choline oxidoreductase N-terminal" evidence="9">
    <location>
        <begin position="285"/>
        <end position="299"/>
    </location>
</feature>
<dbReference type="PANTHER" id="PTHR11552">
    <property type="entry name" value="GLUCOSE-METHANOL-CHOLINE GMC OXIDOREDUCTASE"/>
    <property type="match status" value="1"/>
</dbReference>
<keyword evidence="3" id="KW-0285">Flavoprotein</keyword>
<dbReference type="GO" id="GO:0050660">
    <property type="term" value="F:flavin adenine dinucleotide binding"/>
    <property type="evidence" value="ECO:0007669"/>
    <property type="project" value="InterPro"/>
</dbReference>
<evidence type="ECO:0000313" key="11">
    <source>
        <dbReference type="Proteomes" id="UP000813824"/>
    </source>
</evidence>
<dbReference type="Gene3D" id="3.30.560.10">
    <property type="entry name" value="Glucose Oxidase, domain 3"/>
    <property type="match status" value="1"/>
</dbReference>
<keyword evidence="5 8" id="KW-0274">FAD</keyword>
<dbReference type="PANTHER" id="PTHR11552:SF201">
    <property type="entry name" value="GLUCOSE-METHANOL-CHOLINE OXIDOREDUCTASE N-TERMINAL DOMAIN-CONTAINING PROTEIN"/>
    <property type="match status" value="1"/>
</dbReference>
<gene>
    <name evidence="10" type="ORF">BXZ70DRAFT_1008232</name>
</gene>
<keyword evidence="7" id="KW-0325">Glycoprotein</keyword>
<dbReference type="EMBL" id="JAEVFJ010000016">
    <property type="protein sequence ID" value="KAH8100200.1"/>
    <property type="molecule type" value="Genomic_DNA"/>
</dbReference>
<comment type="caution">
    <text evidence="10">The sequence shown here is derived from an EMBL/GenBank/DDBJ whole genome shotgun (WGS) entry which is preliminary data.</text>
</comment>
<dbReference type="OrthoDB" id="269227at2759"/>
<dbReference type="GO" id="GO:0016614">
    <property type="term" value="F:oxidoreductase activity, acting on CH-OH group of donors"/>
    <property type="evidence" value="ECO:0007669"/>
    <property type="project" value="InterPro"/>
</dbReference>
<dbReference type="InterPro" id="IPR036188">
    <property type="entry name" value="FAD/NAD-bd_sf"/>
</dbReference>
<protein>
    <submittedName>
        <fullName evidence="10">Alcohol oxidase</fullName>
    </submittedName>
</protein>
<evidence type="ECO:0000256" key="1">
    <source>
        <dbReference type="ARBA" id="ARBA00001974"/>
    </source>
</evidence>
<comment type="similarity">
    <text evidence="2">Belongs to the GMC oxidoreductase family.</text>
</comment>
<keyword evidence="4" id="KW-0732">Signal</keyword>
<dbReference type="Proteomes" id="UP000813824">
    <property type="component" value="Unassembled WGS sequence"/>
</dbReference>